<dbReference type="Proteomes" id="UP001529510">
    <property type="component" value="Unassembled WGS sequence"/>
</dbReference>
<dbReference type="SUPFAM" id="SSF53098">
    <property type="entry name" value="Ribonuclease H-like"/>
    <property type="match status" value="1"/>
</dbReference>
<dbReference type="CDD" id="cd01647">
    <property type="entry name" value="RT_LTR"/>
    <property type="match status" value="1"/>
</dbReference>
<dbReference type="FunFam" id="3.30.420.10:FF:000032">
    <property type="entry name" value="Retrovirus-related Pol polyprotein from transposon 297-like Protein"/>
    <property type="match status" value="1"/>
</dbReference>
<dbReference type="InterPro" id="IPR036397">
    <property type="entry name" value="RNaseH_sf"/>
</dbReference>
<dbReference type="GO" id="GO:0006259">
    <property type="term" value="P:DNA metabolic process"/>
    <property type="evidence" value="ECO:0007669"/>
    <property type="project" value="UniProtKB-ARBA"/>
</dbReference>
<evidence type="ECO:0000259" key="4">
    <source>
        <dbReference type="PROSITE" id="PS50994"/>
    </source>
</evidence>
<comment type="similarity">
    <text evidence="1">Belongs to the beta type-B retroviral polymerase family. HERV class-II K(HML-2) pol subfamily.</text>
</comment>
<keyword evidence="6" id="KW-1185">Reference proteome</keyword>
<sequence length="669" mass="76463">MSENQCFGQRSKAPLQPLPVISEPFGEIAMDIVGPLEKSSTGHRYILVISDYATRYPEAFPLRSITTRKIIHSLIQLFSRVGIPEEILTDQGTNFTSRLMGQLNRQLGITVIRTSPYHPQTDGLVERFNQTLKNMLQKFVADTGRDWDKWLLFVLFAYREVPQASTGFSPFELLYGWQVQGPLDLLRKSWEEGSAAKTEEGSIVQYVLEMRDRLEQYREQARENLQMKQQAQKQWYDQHARLRQFQPGQKVLLLLPTSSNKLLAKWQGPYTVVRKMGPVTYKIHHPNKGKSKQTYHINLLKDQPGRTELIQHTIHLTNTTPSRQRPYRVPEGLVEPLRKEVEMMKELGVIEPPVVIVPKKDGSLRVCIDFRKLNAQSQFDAYPMPRVDDLLEKIGRAKYITTLDLCKVDIQTLHCFQDTRGLYQFTVLPFGLHGAPATFQRLMDRILHGCEEWSAAYLDDVVIHSNSWQEHLQHLKQTLKKITEAGLTLNVGKCEWARQEASYLGYHLGNRQLRPQVNKVKAIRQSPRPKTKKEVRSFLGLVGWYRRFVPNFASIAAPLTDLLNKRVANPIPWTEDCEAAFKNLKEKIVLILPKVSWSNLGPGNPGKRKASCLSQSQAVAKGDSLFGDREGVPRRQVGVGKLTVLPPWTRVQPGNRPQSLDLVTFNEGP</sequence>
<accession>A0ABD0RG92</accession>
<dbReference type="InterPro" id="IPR000477">
    <property type="entry name" value="RT_dom"/>
</dbReference>
<dbReference type="InterPro" id="IPR054465">
    <property type="entry name" value="Integrase_p58-like_C"/>
</dbReference>
<organism evidence="5 6">
    <name type="scientific">Cirrhinus mrigala</name>
    <name type="common">Mrigala</name>
    <dbReference type="NCBI Taxonomy" id="683832"/>
    <lineage>
        <taxon>Eukaryota</taxon>
        <taxon>Metazoa</taxon>
        <taxon>Chordata</taxon>
        <taxon>Craniata</taxon>
        <taxon>Vertebrata</taxon>
        <taxon>Euteleostomi</taxon>
        <taxon>Actinopterygii</taxon>
        <taxon>Neopterygii</taxon>
        <taxon>Teleostei</taxon>
        <taxon>Ostariophysi</taxon>
        <taxon>Cypriniformes</taxon>
        <taxon>Cyprinidae</taxon>
        <taxon>Labeoninae</taxon>
        <taxon>Labeonini</taxon>
        <taxon>Cirrhinus</taxon>
    </lineage>
</organism>
<protein>
    <recommendedName>
        <fullName evidence="2">ribonuclease H</fullName>
        <ecNumber evidence="2">3.1.26.4</ecNumber>
    </recommendedName>
</protein>
<dbReference type="InterPro" id="IPR001584">
    <property type="entry name" value="Integrase_cat-core"/>
</dbReference>
<reference evidence="5 6" key="1">
    <citation type="submission" date="2024-05" db="EMBL/GenBank/DDBJ databases">
        <title>Genome sequencing and assembly of Indian major carp, Cirrhinus mrigala (Hamilton, 1822).</title>
        <authorList>
            <person name="Mohindra V."/>
            <person name="Chowdhury L.M."/>
            <person name="Lal K."/>
            <person name="Jena J.K."/>
        </authorList>
    </citation>
    <scope>NUCLEOTIDE SEQUENCE [LARGE SCALE GENOMIC DNA]</scope>
    <source>
        <strain evidence="5">CM1030</strain>
        <tissue evidence="5">Blood</tissue>
    </source>
</reference>
<dbReference type="Pfam" id="PF22938">
    <property type="entry name" value="Integrase_p58_C"/>
    <property type="match status" value="1"/>
</dbReference>
<dbReference type="InterPro" id="IPR050951">
    <property type="entry name" value="Retrovirus_Pol_polyprotein"/>
</dbReference>
<dbReference type="EMBL" id="JAMKFB020000003">
    <property type="protein sequence ID" value="KAL0197558.1"/>
    <property type="molecule type" value="Genomic_DNA"/>
</dbReference>
<dbReference type="GO" id="GO:0004523">
    <property type="term" value="F:RNA-DNA hybrid ribonuclease activity"/>
    <property type="evidence" value="ECO:0007669"/>
    <property type="project" value="UniProtKB-EC"/>
</dbReference>
<dbReference type="Pfam" id="PF00665">
    <property type="entry name" value="rve"/>
    <property type="match status" value="1"/>
</dbReference>
<evidence type="ECO:0000256" key="2">
    <source>
        <dbReference type="ARBA" id="ARBA00012180"/>
    </source>
</evidence>
<dbReference type="Pfam" id="PF00078">
    <property type="entry name" value="RVT_1"/>
    <property type="match status" value="1"/>
</dbReference>
<feature type="domain" description="Integrase catalytic" evidence="4">
    <location>
        <begin position="20"/>
        <end position="178"/>
    </location>
</feature>
<dbReference type="InterPro" id="IPR043502">
    <property type="entry name" value="DNA/RNA_pol_sf"/>
</dbReference>
<dbReference type="FunFam" id="3.30.70.270:FF:000003">
    <property type="entry name" value="Transposon Ty3-G Gag-Pol polyprotein"/>
    <property type="match status" value="1"/>
</dbReference>
<dbReference type="InterPro" id="IPR043128">
    <property type="entry name" value="Rev_trsase/Diguanyl_cyclase"/>
</dbReference>
<evidence type="ECO:0000313" key="5">
    <source>
        <dbReference type="EMBL" id="KAL0197558.1"/>
    </source>
</evidence>
<evidence type="ECO:0000259" key="3">
    <source>
        <dbReference type="PROSITE" id="PS50878"/>
    </source>
</evidence>
<comment type="caution">
    <text evidence="5">The sequence shown here is derived from an EMBL/GenBank/DDBJ whole genome shotgun (WGS) entry which is preliminary data.</text>
</comment>
<dbReference type="EC" id="3.1.26.4" evidence="2"/>
<dbReference type="Gene3D" id="3.30.420.10">
    <property type="entry name" value="Ribonuclease H-like superfamily/Ribonuclease H"/>
    <property type="match status" value="1"/>
</dbReference>
<feature type="domain" description="Reverse transcriptase" evidence="3">
    <location>
        <begin position="308"/>
        <end position="508"/>
    </location>
</feature>
<dbReference type="FunFam" id="3.30.70.270:FF:000020">
    <property type="entry name" value="Transposon Tf2-6 polyprotein-like Protein"/>
    <property type="match status" value="1"/>
</dbReference>
<dbReference type="InterPro" id="IPR012337">
    <property type="entry name" value="RNaseH-like_sf"/>
</dbReference>
<evidence type="ECO:0000313" key="6">
    <source>
        <dbReference type="Proteomes" id="UP001529510"/>
    </source>
</evidence>
<dbReference type="Gene3D" id="3.30.70.270">
    <property type="match status" value="2"/>
</dbReference>
<dbReference type="PROSITE" id="PS50878">
    <property type="entry name" value="RT_POL"/>
    <property type="match status" value="1"/>
</dbReference>
<dbReference type="PANTHER" id="PTHR37984:SF5">
    <property type="entry name" value="PROTEIN NYNRIN-LIKE"/>
    <property type="match status" value="1"/>
</dbReference>
<dbReference type="SUPFAM" id="SSF56672">
    <property type="entry name" value="DNA/RNA polymerases"/>
    <property type="match status" value="1"/>
</dbReference>
<gene>
    <name evidence="5" type="ORF">M9458_006098</name>
</gene>
<dbReference type="Gene3D" id="3.10.10.10">
    <property type="entry name" value="HIV Type 1 Reverse Transcriptase, subunit A, domain 1"/>
    <property type="match status" value="1"/>
</dbReference>
<proteinExistence type="inferred from homology"/>
<name>A0ABD0RG92_CIRMR</name>
<dbReference type="AlphaFoldDB" id="A0ABD0RG92"/>
<evidence type="ECO:0000256" key="1">
    <source>
        <dbReference type="ARBA" id="ARBA00010879"/>
    </source>
</evidence>
<dbReference type="PANTHER" id="PTHR37984">
    <property type="entry name" value="PROTEIN CBG26694"/>
    <property type="match status" value="1"/>
</dbReference>
<dbReference type="PROSITE" id="PS50994">
    <property type="entry name" value="INTEGRASE"/>
    <property type="match status" value="1"/>
</dbReference>